<comment type="caution">
    <text evidence="3">The sequence shown here is derived from an EMBL/GenBank/DDBJ whole genome shotgun (WGS) entry which is preliminary data.</text>
</comment>
<evidence type="ECO:0000313" key="3">
    <source>
        <dbReference type="EMBL" id="KOO32474.1"/>
    </source>
</evidence>
<protein>
    <submittedName>
        <fullName evidence="3">Uncharacterized protein</fullName>
    </submittedName>
</protein>
<evidence type="ECO:0000313" key="4">
    <source>
        <dbReference type="Proteomes" id="UP000037460"/>
    </source>
</evidence>
<keyword evidence="4" id="KW-1185">Reference proteome</keyword>
<feature type="region of interest" description="Disordered" evidence="2">
    <location>
        <begin position="132"/>
        <end position="157"/>
    </location>
</feature>
<accession>A0A0M0K102</accession>
<dbReference type="EMBL" id="JWZX01001762">
    <property type="protein sequence ID" value="KOO32474.1"/>
    <property type="molecule type" value="Genomic_DNA"/>
</dbReference>
<dbReference type="Proteomes" id="UP000037460">
    <property type="component" value="Unassembled WGS sequence"/>
</dbReference>
<evidence type="ECO:0000256" key="1">
    <source>
        <dbReference type="SAM" id="Coils"/>
    </source>
</evidence>
<dbReference type="AlphaFoldDB" id="A0A0M0K102"/>
<feature type="coiled-coil region" evidence="1">
    <location>
        <begin position="44"/>
        <end position="92"/>
    </location>
</feature>
<name>A0A0M0K102_9EUKA</name>
<keyword evidence="1" id="KW-0175">Coiled coil</keyword>
<proteinExistence type="predicted"/>
<evidence type="ECO:0000256" key="2">
    <source>
        <dbReference type="SAM" id="MobiDB-lite"/>
    </source>
</evidence>
<sequence length="182" mass="20112">MQARRLDTSVLSGEISRLEMELRAVHEARARDAAAQEAETQALLAQLASSLATAETERRRSEAEATTARLQLGKAEAEVTTARLQLVQVEEAARAKLDAMEKTLEREAMAEALMAREAAGRRAERAGYLPNRHALSTTPNRHAHRVSASSFFQQRRPARAAMRRDSTLMYLPNGGKFAIVET</sequence>
<organism evidence="3 4">
    <name type="scientific">Chrysochromulina tobinii</name>
    <dbReference type="NCBI Taxonomy" id="1460289"/>
    <lineage>
        <taxon>Eukaryota</taxon>
        <taxon>Haptista</taxon>
        <taxon>Haptophyta</taxon>
        <taxon>Prymnesiophyceae</taxon>
        <taxon>Prymnesiales</taxon>
        <taxon>Chrysochromulinaceae</taxon>
        <taxon>Chrysochromulina</taxon>
    </lineage>
</organism>
<reference evidence="4" key="1">
    <citation type="journal article" date="2015" name="PLoS Genet.">
        <title>Genome Sequence and Transcriptome Analyses of Chrysochromulina tobin: Metabolic Tools for Enhanced Algal Fitness in the Prominent Order Prymnesiales (Haptophyceae).</title>
        <authorList>
            <person name="Hovde B.T."/>
            <person name="Deodato C.R."/>
            <person name="Hunsperger H.M."/>
            <person name="Ryken S.A."/>
            <person name="Yost W."/>
            <person name="Jha R.K."/>
            <person name="Patterson J."/>
            <person name="Monnat R.J. Jr."/>
            <person name="Barlow S.B."/>
            <person name="Starkenburg S.R."/>
            <person name="Cattolico R.A."/>
        </authorList>
    </citation>
    <scope>NUCLEOTIDE SEQUENCE</scope>
    <source>
        <strain evidence="4">CCMP291</strain>
    </source>
</reference>
<gene>
    <name evidence="3" type="ORF">Ctob_007437</name>
</gene>